<sequence length="146" mass="17073">MREVFKTQINFGSYIWGVAMIIFIVMLSYEGLEKGLYLGTLLLFGVFAITWYFTFFYKRYWIEGDKLFIKTVSGTKSVDVTSIRKLETDKVDWFGTMRLTILRPYRKGMVLHYNKIDDIFVDPENPAEFIDKLKQIAPNIDVIAGK</sequence>
<feature type="domain" description="Uncharacterized protein YyaB-like PH" evidence="2">
    <location>
        <begin position="59"/>
        <end position="136"/>
    </location>
</feature>
<keyword evidence="1" id="KW-1133">Transmembrane helix</keyword>
<keyword evidence="1" id="KW-0472">Membrane</keyword>
<evidence type="ECO:0000259" key="2">
    <source>
        <dbReference type="Pfam" id="PF06713"/>
    </source>
</evidence>
<dbReference type="AlphaFoldDB" id="A0A7G5E8U1"/>
<reference evidence="3 4" key="1">
    <citation type="journal article" date="2020" name="G3 (Bethesda)">
        <title>CeMbio - The Caenorhabditis elegans Microbiome Resource.</title>
        <authorList>
            <person name="Dirksen P."/>
            <person name="Assie A."/>
            <person name="Zimmermann J."/>
            <person name="Zhang F."/>
            <person name="Tietje A.M."/>
            <person name="Marsh S.A."/>
            <person name="Felix M.A."/>
            <person name="Shapira M."/>
            <person name="Kaleta C."/>
            <person name="Schulenburg H."/>
            <person name="Samuel B."/>
        </authorList>
    </citation>
    <scope>NUCLEOTIDE SEQUENCE [LARGE SCALE GENOMIC DNA]</scope>
    <source>
        <strain evidence="3 4">BIGb0170</strain>
    </source>
</reference>
<keyword evidence="1" id="KW-0812">Transmembrane</keyword>
<evidence type="ECO:0000313" key="3">
    <source>
        <dbReference type="EMBL" id="QMV70416.1"/>
    </source>
</evidence>
<evidence type="ECO:0000313" key="4">
    <source>
        <dbReference type="Proteomes" id="UP000515450"/>
    </source>
</evidence>
<organism evidence="3 4">
    <name type="scientific">Sphingobacterium paramultivorum</name>
    <dbReference type="NCBI Taxonomy" id="2886510"/>
    <lineage>
        <taxon>Bacteria</taxon>
        <taxon>Pseudomonadati</taxon>
        <taxon>Bacteroidota</taxon>
        <taxon>Sphingobacteriia</taxon>
        <taxon>Sphingobacteriales</taxon>
        <taxon>Sphingobacteriaceae</taxon>
        <taxon>Sphingobacterium</taxon>
    </lineage>
</organism>
<evidence type="ECO:0000256" key="1">
    <source>
        <dbReference type="SAM" id="Phobius"/>
    </source>
</evidence>
<keyword evidence="4" id="KW-1185">Reference proteome</keyword>
<feature type="transmembrane region" description="Helical" evidence="1">
    <location>
        <begin position="12"/>
        <end position="29"/>
    </location>
</feature>
<dbReference type="GO" id="GO:0030153">
    <property type="term" value="P:bacteriocin immunity"/>
    <property type="evidence" value="ECO:0007669"/>
    <property type="project" value="InterPro"/>
</dbReference>
<accession>A0A7G5E8U1</accession>
<feature type="transmembrane region" description="Helical" evidence="1">
    <location>
        <begin position="35"/>
        <end position="57"/>
    </location>
</feature>
<dbReference type="Pfam" id="PF06713">
    <property type="entry name" value="bPH_4"/>
    <property type="match status" value="1"/>
</dbReference>
<proteinExistence type="predicted"/>
<name>A0A7G5E8U1_9SPHI</name>
<dbReference type="RefSeq" id="WP_153845722.1">
    <property type="nucleotide sequence ID" value="NZ_CP058555.1"/>
</dbReference>
<dbReference type="EMBL" id="CP058555">
    <property type="protein sequence ID" value="QMV70416.1"/>
    <property type="molecule type" value="Genomic_DNA"/>
</dbReference>
<gene>
    <name evidence="3" type="ORF">HS960_23390</name>
</gene>
<protein>
    <submittedName>
        <fullName evidence="3">PH domain-containing protein</fullName>
    </submittedName>
</protein>
<dbReference type="InterPro" id="IPR009589">
    <property type="entry name" value="PH_YyaB-like"/>
</dbReference>
<dbReference type="Proteomes" id="UP000515450">
    <property type="component" value="Chromosome"/>
</dbReference>